<feature type="domain" description="Trimeric autotransporter adhesin YadA-like head" evidence="14">
    <location>
        <begin position="340"/>
        <end position="364"/>
    </location>
</feature>
<feature type="domain" description="Trimeric autotransporter adhesin YadA-like stalk" evidence="15">
    <location>
        <begin position="1166"/>
        <end position="1207"/>
    </location>
</feature>
<keyword evidence="6" id="KW-0812">Transmembrane</keyword>
<feature type="domain" description="Trimeric autotransporter adhesin YadA-like head" evidence="14">
    <location>
        <begin position="1090"/>
        <end position="1115"/>
    </location>
</feature>
<dbReference type="InterPro" id="IPR045584">
    <property type="entry name" value="Pilin-like"/>
</dbReference>
<feature type="compositionally biased region" description="Basic and acidic residues" evidence="11">
    <location>
        <begin position="1590"/>
        <end position="1605"/>
    </location>
</feature>
<dbReference type="Gene3D" id="6.10.250.2040">
    <property type="match status" value="2"/>
</dbReference>
<keyword evidence="10" id="KW-0998">Cell outer membrane</keyword>
<dbReference type="GO" id="GO:0009279">
    <property type="term" value="C:cell outer membrane"/>
    <property type="evidence" value="ECO:0007669"/>
    <property type="project" value="UniProtKB-SubCell"/>
</dbReference>
<protein>
    <submittedName>
        <fullName evidence="16">Adhesin YadA</fullName>
    </submittedName>
</protein>
<dbReference type="EMBL" id="CACRSK010000001">
    <property type="protein sequence ID" value="VYS77273.1"/>
    <property type="molecule type" value="Genomic_DNA"/>
</dbReference>
<dbReference type="GO" id="GO:0009986">
    <property type="term" value="C:cell surface"/>
    <property type="evidence" value="ECO:0007669"/>
    <property type="project" value="UniProtKB-SubCell"/>
</dbReference>
<dbReference type="Gene3D" id="3.30.1300.30">
    <property type="entry name" value="GSPII I/J protein-like"/>
    <property type="match status" value="1"/>
</dbReference>
<evidence type="ECO:0000256" key="8">
    <source>
        <dbReference type="ARBA" id="ARBA00022927"/>
    </source>
</evidence>
<evidence type="ECO:0000256" key="3">
    <source>
        <dbReference type="ARBA" id="ARBA00005848"/>
    </source>
</evidence>
<evidence type="ECO:0000256" key="2">
    <source>
        <dbReference type="ARBA" id="ARBA00004442"/>
    </source>
</evidence>
<comment type="subcellular location">
    <subcellularLocation>
        <location evidence="2">Cell outer membrane</location>
    </subcellularLocation>
    <subcellularLocation>
        <location evidence="1">Cell surface</location>
    </subcellularLocation>
</comment>
<feature type="domain" description="Trimeric autotransporter adhesin YadA-like head" evidence="14">
    <location>
        <begin position="894"/>
        <end position="920"/>
    </location>
</feature>
<feature type="domain" description="Trimeric autotransporter adhesin YadA-like head" evidence="14">
    <location>
        <begin position="409"/>
        <end position="429"/>
    </location>
</feature>
<evidence type="ECO:0000256" key="4">
    <source>
        <dbReference type="ARBA" id="ARBA00022448"/>
    </source>
</evidence>
<dbReference type="CDD" id="cd12820">
    <property type="entry name" value="LbR_YadA-like"/>
    <property type="match status" value="6"/>
</dbReference>
<name>A0A6N2R833_9BACT</name>
<evidence type="ECO:0000256" key="7">
    <source>
        <dbReference type="ARBA" id="ARBA00022729"/>
    </source>
</evidence>
<dbReference type="Gene3D" id="2.60.40.4050">
    <property type="match status" value="2"/>
</dbReference>
<feature type="domain" description="Trimeric autotransporter adhesin YadA-like C-terminal membrane anchor" evidence="13">
    <location>
        <begin position="1687"/>
        <end position="1746"/>
    </location>
</feature>
<evidence type="ECO:0000256" key="10">
    <source>
        <dbReference type="ARBA" id="ARBA00023237"/>
    </source>
</evidence>
<evidence type="ECO:0000256" key="5">
    <source>
        <dbReference type="ARBA" id="ARBA00022452"/>
    </source>
</evidence>
<dbReference type="InterPro" id="IPR008635">
    <property type="entry name" value="Coiled_stalk_dom"/>
</dbReference>
<feature type="domain" description="Trimeric autotransporter adhesin YadA-like head" evidence="14">
    <location>
        <begin position="965"/>
        <end position="989"/>
    </location>
</feature>
<evidence type="ECO:0000313" key="16">
    <source>
        <dbReference type="EMBL" id="VYS77273.1"/>
    </source>
</evidence>
<feature type="domain" description="Trimeric autotransporter adhesin YadA-like head" evidence="14">
    <location>
        <begin position="225"/>
        <end position="251"/>
    </location>
</feature>
<proteinExistence type="inferred from homology"/>
<evidence type="ECO:0000256" key="12">
    <source>
        <dbReference type="SAM" id="SignalP"/>
    </source>
</evidence>
<feature type="region of interest" description="Disordered" evidence="11">
    <location>
        <begin position="1579"/>
        <end position="1639"/>
    </location>
</feature>
<feature type="domain" description="Trimeric autotransporter adhesin YadA-like head" evidence="14">
    <location>
        <begin position="127"/>
        <end position="153"/>
    </location>
</feature>
<dbReference type="InterPro" id="IPR011049">
    <property type="entry name" value="Serralysin-like_metalloprot_C"/>
</dbReference>
<feature type="domain" description="Trimeric autotransporter adhesin YadA-like head" evidence="14">
    <location>
        <begin position="74"/>
        <end position="92"/>
    </location>
</feature>
<feature type="domain" description="Trimeric autotransporter adhesin YadA-like head" evidence="14">
    <location>
        <begin position="444"/>
        <end position="470"/>
    </location>
</feature>
<feature type="signal peptide" evidence="12">
    <location>
        <begin position="1"/>
        <end position="20"/>
    </location>
</feature>
<feature type="domain" description="Trimeric autotransporter adhesin YadA-like head" evidence="14">
    <location>
        <begin position="1034"/>
        <end position="1060"/>
    </location>
</feature>
<keyword evidence="9" id="KW-0472">Membrane</keyword>
<accession>A0A6N2R833</accession>
<feature type="domain" description="Trimeric autotransporter adhesin YadA-like head" evidence="14">
    <location>
        <begin position="527"/>
        <end position="545"/>
    </location>
</feature>
<keyword evidence="8" id="KW-0653">Protein transport</keyword>
<keyword evidence="4" id="KW-0813">Transport</keyword>
<dbReference type="Pfam" id="PF03895">
    <property type="entry name" value="YadA_anchor"/>
    <property type="match status" value="1"/>
</dbReference>
<comment type="similarity">
    <text evidence="3">Belongs to the autotransporter-2 (AT-2) (TC 1.B.40) family.</text>
</comment>
<gene>
    <name evidence="16" type="primary">yadA</name>
    <name evidence="16" type="ORF">CULFYP111_00304</name>
</gene>
<feature type="domain" description="Trimeric autotransporter adhesin YadA-like head" evidence="14">
    <location>
        <begin position="992"/>
        <end position="1017"/>
    </location>
</feature>
<feature type="domain" description="Trimeric autotransporter adhesin YadA-like head" evidence="14">
    <location>
        <begin position="158"/>
        <end position="181"/>
    </location>
</feature>
<evidence type="ECO:0000256" key="6">
    <source>
        <dbReference type="ARBA" id="ARBA00022692"/>
    </source>
</evidence>
<dbReference type="Pfam" id="PF05662">
    <property type="entry name" value="YadA_stalk"/>
    <property type="match status" value="6"/>
</dbReference>
<dbReference type="SUPFAM" id="SSF101967">
    <property type="entry name" value="Adhesin YadA, collagen-binding domain"/>
    <property type="match status" value="9"/>
</dbReference>
<feature type="domain" description="Trimeric autotransporter adhesin YadA-like stalk" evidence="15">
    <location>
        <begin position="743"/>
        <end position="768"/>
    </location>
</feature>
<dbReference type="Gene3D" id="2.150.10.10">
    <property type="entry name" value="Serralysin-like metalloprotease, C-terminal"/>
    <property type="match status" value="9"/>
</dbReference>
<evidence type="ECO:0000259" key="14">
    <source>
        <dbReference type="Pfam" id="PF05658"/>
    </source>
</evidence>
<evidence type="ECO:0000256" key="11">
    <source>
        <dbReference type="SAM" id="MobiDB-lite"/>
    </source>
</evidence>
<feature type="domain" description="Trimeric autotransporter adhesin YadA-like head" evidence="14">
    <location>
        <begin position="922"/>
        <end position="948"/>
    </location>
</feature>
<evidence type="ECO:0000259" key="15">
    <source>
        <dbReference type="Pfam" id="PF05662"/>
    </source>
</evidence>
<dbReference type="SUPFAM" id="SSF54523">
    <property type="entry name" value="Pili subunits"/>
    <property type="match status" value="1"/>
</dbReference>
<dbReference type="InterPro" id="IPR008640">
    <property type="entry name" value="Adhesin_Head_dom"/>
</dbReference>
<feature type="chain" id="PRO_5026788249" evidence="12">
    <location>
        <begin position="21"/>
        <end position="1748"/>
    </location>
</feature>
<feature type="domain" description="Trimeric autotransporter adhesin YadA-like stalk" evidence="15">
    <location>
        <begin position="1303"/>
        <end position="1336"/>
    </location>
</feature>
<evidence type="ECO:0000259" key="13">
    <source>
        <dbReference type="Pfam" id="PF03895"/>
    </source>
</evidence>
<dbReference type="InterPro" id="IPR005594">
    <property type="entry name" value="YadA_C"/>
</dbReference>
<organism evidence="16">
    <name type="scientific">Campylobacter ureolyticus</name>
    <dbReference type="NCBI Taxonomy" id="827"/>
    <lineage>
        <taxon>Bacteria</taxon>
        <taxon>Pseudomonadati</taxon>
        <taxon>Campylobacterota</taxon>
        <taxon>Epsilonproteobacteria</taxon>
        <taxon>Campylobacterales</taxon>
        <taxon>Campylobacteraceae</taxon>
        <taxon>Campylobacter</taxon>
    </lineage>
</organism>
<feature type="domain" description="Trimeric autotransporter adhesin YadA-like head" evidence="14">
    <location>
        <begin position="298"/>
        <end position="320"/>
    </location>
</feature>
<evidence type="ECO:0000256" key="9">
    <source>
        <dbReference type="ARBA" id="ARBA00023136"/>
    </source>
</evidence>
<evidence type="ECO:0000256" key="1">
    <source>
        <dbReference type="ARBA" id="ARBA00004241"/>
    </source>
</evidence>
<feature type="domain" description="Trimeric autotransporter adhesin YadA-like head" evidence="14">
    <location>
        <begin position="204"/>
        <end position="223"/>
    </location>
</feature>
<reference evidence="16" key="1">
    <citation type="submission" date="2019-11" db="EMBL/GenBank/DDBJ databases">
        <authorList>
            <person name="Feng L."/>
        </authorList>
    </citation>
    <scope>NUCLEOTIDE SEQUENCE</scope>
    <source>
        <strain evidence="16">CUreolyticusLFYP111</strain>
    </source>
</reference>
<feature type="domain" description="Trimeric autotransporter adhesin YadA-like stalk" evidence="15">
    <location>
        <begin position="612"/>
        <end position="640"/>
    </location>
</feature>
<dbReference type="Pfam" id="PF05658">
    <property type="entry name" value="YadA_head"/>
    <property type="match status" value="19"/>
</dbReference>
<keyword evidence="7 12" id="KW-0732">Signal</keyword>
<dbReference type="Gene3D" id="2.20.70.140">
    <property type="match status" value="2"/>
</dbReference>
<feature type="domain" description="Trimeric autotransporter adhesin YadA-like stalk" evidence="15">
    <location>
        <begin position="1637"/>
        <end position="1674"/>
    </location>
</feature>
<dbReference type="RefSeq" id="WP_156846804.1">
    <property type="nucleotide sequence ID" value="NZ_CACRSK010000001.1"/>
</dbReference>
<feature type="domain" description="Trimeric autotransporter adhesin YadA-like head" evidence="14">
    <location>
        <begin position="1066"/>
        <end position="1087"/>
    </location>
</feature>
<feature type="domain" description="Trimeric autotransporter adhesin YadA-like head" evidence="14">
    <location>
        <begin position="103"/>
        <end position="125"/>
    </location>
</feature>
<keyword evidence="5" id="KW-1134">Transmembrane beta strand</keyword>
<feature type="domain" description="Trimeric autotransporter adhesin YadA-like stalk" evidence="15">
    <location>
        <begin position="1560"/>
        <end position="1588"/>
    </location>
</feature>
<sequence length="1748" mass="180493">MRKKILSMMISICAANVLFAVDNYYLANDNGVLKQVIKENGVYKYADGSGYPDRNIFILAKLKDTQNNTGSMFMGEDANVSGLNSIAIGKNAQVKLLTANQGDSLAIGHLATVTETNATAIGSYSLATKVNDIAIGPGAQALGGNSIAIGYKSQATDTDAIAIGQNAQATINDAIAIGQNSKAINHHAVAFGVEAIASGWWSQAIGTGAKSEGNYSNAIGYEAKAIGKDSMAFGSRSYAAEDNSTAFGADAQALKTGSVAFGMEAKAHEELATAIGSKASATGKQSTAIGSSSKAEYENATAVGHFANADGSSATALGAGTYAENNSVAIGANAKARGDGKNSIAIGQNTLTQSKNTIVIGTNSQIGKGKNTDKSYNSIAIGNDIKINEKINNAIALGYKAEVTSSENIAIGSNAKALGYNAFAVGTSAEAVSSATALGYQAKAKGINSTAFGTNAKALGRNSVAIGSYSNITGSADYSVSIGTLNDMKHKNSVAIGYGSAIRDGGNSVVLGYNATTSLSGSKFTTLGADAQARTTGSVALGYGSWADRGSLSDNPTTTGAKKLDVYLIEKNKSPYYSHESIKKDGRVAKTVANTMGAVSVGDNRKDGFTRQIINVAAGSEDSDAVNVAQLKALDDKFSNQELKFKTNYVSSTATDTIISKKLGETLNIVGGESIKNRIGIDDFSGENIATSNNGGEIGLMMKRKPKFDGISFVKDSQDGNPIKIEKSDDTTLKFLSKNDKTKLTNIAAGTEDTDAVNVSQLNDLSNKGFFTEANLTVVNANEVKDNKFKHKLGKTIKIGGNFKPLDGKTLTNDNINDYLSSENLATSINNDGSINLLMAKTPKFDDINILKDGKNYTSLTTWIKSIENSSQANNIKYFSVKSDKTGNADNKGATGDDAIAIGPDTTATDINATAIGNNASAQKSNSLAMGTNATASGHSSIAIGENAKTELGANISIGKGAFSKGASSIAIGENSKSEDYSIAIGDGAEAKNFHSVAIGNGAKAHKFRSVAIGFGAETFDEYGVSVGRSAKAGYGSVAIGDMAKADKNKGFAVAVGNDANSGYVSTAVGYKSNAEGKFSTAIGSHSIAKEKNSLALGVGSQANINNSVALGSFSIADVEAGKEGKYFGVGENADKNTAAWKSGLGAISVGGKANIQGQEVHLTRQITNVAAGTEDTDAVNVAQLKSLKSFTDKGLNFQGDDKDNINKKLGDTLSITGGITDTTKLSLNNIGVYKNKDGNLTVALAKNLTGLESVTVKDTVINDSGVTIKDGTNDKVTLTKDGLTITGGPSVTDKGINAGNKKITNVADATDKTDAVNKGQLDKVKTELDNIKNKDFNIGLVANDGNVANTTKDNKNIKVVGANDNIVTKVENNELKIGLGDDLKIAENGSIKFTNGKTDITKDKITSKDLVATNGTNKVTISGDNGTITGLTNTSWNANEIVSGRAATEDQLKLATENLQKNITANNTEVVAGENIVVKKATGSDGKTFTVSTAKDVKFDKVSVGDVVIDKADNSIKAGDTKLNKDGLTVGDSVKITKDAIQNGDVKLTKNGLDNGGKKITNVAKGEADSDAATVGQLKQVSGGASSVKESDKKDKWAEKKPEATGKNSVSIAGGSTDGGRSNTVSVGAPGHERTISNVANPVKGTDAVNLNYLNNRLANVYGDINDLRDETRAGIASATALGMLPQSTVPGKSLIAIGAGHHKGESAAALGLSGMSDDGKWVFKGGVSYDSQENTTVGGSIGYFFN</sequence>
<dbReference type="GO" id="GO:0015031">
    <property type="term" value="P:protein transport"/>
    <property type="evidence" value="ECO:0007669"/>
    <property type="project" value="UniProtKB-KW"/>
</dbReference>
<feature type="domain" description="Trimeric autotransporter adhesin YadA-like head" evidence="14">
    <location>
        <begin position="272"/>
        <end position="293"/>
    </location>
</feature>